<evidence type="ECO:0000256" key="6">
    <source>
        <dbReference type="SAM" id="Phobius"/>
    </source>
</evidence>
<dbReference type="Pfam" id="PF07963">
    <property type="entry name" value="N_methyl"/>
    <property type="match status" value="1"/>
</dbReference>
<dbReference type="Gene3D" id="3.30.700.10">
    <property type="entry name" value="Glycoprotein, Type 4 Pilin"/>
    <property type="match status" value="1"/>
</dbReference>
<gene>
    <name evidence="7" type="ORF">COU81_00740</name>
</gene>
<organism evidence="7 8">
    <name type="scientific">Candidatus Portnoybacteria bacterium CG10_big_fil_rev_8_21_14_0_10_36_7</name>
    <dbReference type="NCBI Taxonomy" id="1974812"/>
    <lineage>
        <taxon>Bacteria</taxon>
        <taxon>Candidatus Portnoyibacteriota</taxon>
    </lineage>
</organism>
<accession>A0A2M8KET1</accession>
<dbReference type="NCBIfam" id="TIGR02532">
    <property type="entry name" value="IV_pilin_GFxxxE"/>
    <property type="match status" value="1"/>
</dbReference>
<dbReference type="EMBL" id="PFDW01000015">
    <property type="protein sequence ID" value="PJE58430.1"/>
    <property type="molecule type" value="Genomic_DNA"/>
</dbReference>
<dbReference type="GO" id="GO:0015627">
    <property type="term" value="C:type II protein secretion system complex"/>
    <property type="evidence" value="ECO:0007669"/>
    <property type="project" value="InterPro"/>
</dbReference>
<evidence type="ECO:0000256" key="3">
    <source>
        <dbReference type="ARBA" id="ARBA00022692"/>
    </source>
</evidence>
<keyword evidence="4 6" id="KW-1133">Transmembrane helix</keyword>
<evidence type="ECO:0000256" key="1">
    <source>
        <dbReference type="ARBA" id="ARBA00004167"/>
    </source>
</evidence>
<evidence type="ECO:0000256" key="5">
    <source>
        <dbReference type="ARBA" id="ARBA00023136"/>
    </source>
</evidence>
<comment type="subcellular location">
    <subcellularLocation>
        <location evidence="1">Membrane</location>
        <topology evidence="1">Single-pass membrane protein</topology>
    </subcellularLocation>
</comment>
<dbReference type="InterPro" id="IPR012902">
    <property type="entry name" value="N_methyl_site"/>
</dbReference>
<dbReference type="Proteomes" id="UP000231450">
    <property type="component" value="Unassembled WGS sequence"/>
</dbReference>
<comment type="caution">
    <text evidence="7">The sequence shown here is derived from an EMBL/GenBank/DDBJ whole genome shotgun (WGS) entry which is preliminary data.</text>
</comment>
<keyword evidence="2" id="KW-0488">Methylation</keyword>
<protein>
    <recommendedName>
        <fullName evidence="9">Type II secretion system protein GspG C-terminal domain-containing protein</fullName>
    </recommendedName>
</protein>
<proteinExistence type="predicted"/>
<dbReference type="SUPFAM" id="SSF54523">
    <property type="entry name" value="Pili subunits"/>
    <property type="match status" value="1"/>
</dbReference>
<dbReference type="AlphaFoldDB" id="A0A2M8KET1"/>
<evidence type="ECO:0000313" key="7">
    <source>
        <dbReference type="EMBL" id="PJE58430.1"/>
    </source>
</evidence>
<keyword evidence="5 6" id="KW-0472">Membrane</keyword>
<evidence type="ECO:0000313" key="8">
    <source>
        <dbReference type="Proteomes" id="UP000231450"/>
    </source>
</evidence>
<keyword evidence="3 6" id="KW-0812">Transmembrane</keyword>
<dbReference type="GO" id="GO:0015628">
    <property type="term" value="P:protein secretion by the type II secretion system"/>
    <property type="evidence" value="ECO:0007669"/>
    <property type="project" value="InterPro"/>
</dbReference>
<dbReference type="InterPro" id="IPR000983">
    <property type="entry name" value="Bac_GSPG_pilin"/>
</dbReference>
<dbReference type="InterPro" id="IPR045584">
    <property type="entry name" value="Pilin-like"/>
</dbReference>
<dbReference type="PRINTS" id="PR00813">
    <property type="entry name" value="BCTERIALGSPG"/>
</dbReference>
<reference evidence="8" key="1">
    <citation type="submission" date="2017-09" db="EMBL/GenBank/DDBJ databases">
        <title>Depth-based differentiation of microbial function through sediment-hosted aquifers and enrichment of novel symbionts in the deep terrestrial subsurface.</title>
        <authorList>
            <person name="Probst A.J."/>
            <person name="Ladd B."/>
            <person name="Jarett J.K."/>
            <person name="Geller-Mcgrath D.E."/>
            <person name="Sieber C.M.K."/>
            <person name="Emerson J.B."/>
            <person name="Anantharaman K."/>
            <person name="Thomas B.C."/>
            <person name="Malmstrom R."/>
            <person name="Stieglmeier M."/>
            <person name="Klingl A."/>
            <person name="Woyke T."/>
            <person name="Ryan C.M."/>
            <person name="Banfield J.F."/>
        </authorList>
    </citation>
    <scope>NUCLEOTIDE SEQUENCE [LARGE SCALE GENOMIC DNA]</scope>
</reference>
<feature type="transmembrane region" description="Helical" evidence="6">
    <location>
        <begin position="6"/>
        <end position="28"/>
    </location>
</feature>
<name>A0A2M8KET1_9BACT</name>
<evidence type="ECO:0000256" key="2">
    <source>
        <dbReference type="ARBA" id="ARBA00022481"/>
    </source>
</evidence>
<dbReference type="GO" id="GO:0016020">
    <property type="term" value="C:membrane"/>
    <property type="evidence" value="ECO:0007669"/>
    <property type="project" value="UniProtKB-SubCell"/>
</dbReference>
<dbReference type="PANTHER" id="PTHR30093">
    <property type="entry name" value="GENERAL SECRETION PATHWAY PROTEIN G"/>
    <property type="match status" value="1"/>
</dbReference>
<evidence type="ECO:0000256" key="4">
    <source>
        <dbReference type="ARBA" id="ARBA00022989"/>
    </source>
</evidence>
<evidence type="ECO:0008006" key="9">
    <source>
        <dbReference type="Google" id="ProtNLM"/>
    </source>
</evidence>
<dbReference type="PANTHER" id="PTHR30093:SF44">
    <property type="entry name" value="TYPE II SECRETION SYSTEM CORE PROTEIN G"/>
    <property type="match status" value="1"/>
</dbReference>
<sequence>MKKNKAFTLIELLVVIFIIALLASIVSVQVSKARSKARDTKRKADIKTLQTALELYYDATGSYPIANDTNDASISGSVLTSNDLARYVSAEIVDPSPHASVSYDDYQYYTGIATSPSDYAILACFENTSIVDNCCYVGTADASPYTDWYIAGYDTCPSGY</sequence>